<name>A0A1B9NAJ8_9MICO</name>
<dbReference type="EMBL" id="LXMD01000024">
    <property type="protein sequence ID" value="OCG73619.1"/>
    <property type="molecule type" value="Genomic_DNA"/>
</dbReference>
<dbReference type="Proteomes" id="UP000093355">
    <property type="component" value="Unassembled WGS sequence"/>
</dbReference>
<gene>
    <name evidence="1" type="ORF">A7J15_08095</name>
</gene>
<dbReference type="AlphaFoldDB" id="A0A1B9NAJ8"/>
<organism evidence="1 2">
    <name type="scientific">Microbacterium sediminis</name>
    <dbReference type="NCBI Taxonomy" id="904291"/>
    <lineage>
        <taxon>Bacteria</taxon>
        <taxon>Bacillati</taxon>
        <taxon>Actinomycetota</taxon>
        <taxon>Actinomycetes</taxon>
        <taxon>Micrococcales</taxon>
        <taxon>Microbacteriaceae</taxon>
        <taxon>Microbacterium</taxon>
    </lineage>
</organism>
<keyword evidence="2" id="KW-1185">Reference proteome</keyword>
<sequence>MDRWVLRPRSLTVRTPDVLKLAQNIIASQNLHRYVIASDRKGARRLAGPFLVGSEYQCTVRVISL</sequence>
<protein>
    <submittedName>
        <fullName evidence="1">Uncharacterized protein</fullName>
    </submittedName>
</protein>
<comment type="caution">
    <text evidence="1">The sequence shown here is derived from an EMBL/GenBank/DDBJ whole genome shotgun (WGS) entry which is preliminary data.</text>
</comment>
<evidence type="ECO:0000313" key="2">
    <source>
        <dbReference type="Proteomes" id="UP000093355"/>
    </source>
</evidence>
<evidence type="ECO:0000313" key="1">
    <source>
        <dbReference type="EMBL" id="OCG73619.1"/>
    </source>
</evidence>
<accession>A0A1B9NAJ8</accession>
<reference evidence="1 2" key="1">
    <citation type="submission" date="2016-05" db="EMBL/GenBank/DDBJ databases">
        <authorList>
            <person name="Lavstsen T."/>
            <person name="Jespersen J.S."/>
        </authorList>
    </citation>
    <scope>NUCLEOTIDE SEQUENCE [LARGE SCALE GENOMIC DNA]</scope>
    <source>
        <strain evidence="1 2">YLB-01</strain>
    </source>
</reference>
<proteinExistence type="predicted"/>